<name>A0A916KAC5_9BACL</name>
<protein>
    <submittedName>
        <fullName evidence="1">Uncharacterized protein</fullName>
    </submittedName>
</protein>
<dbReference type="RefSeq" id="WP_218095895.1">
    <property type="nucleotide sequence ID" value="NZ_CAJVAS010000057.1"/>
</dbReference>
<reference evidence="1" key="1">
    <citation type="submission" date="2021-06" db="EMBL/GenBank/DDBJ databases">
        <authorList>
            <person name="Criscuolo A."/>
        </authorList>
    </citation>
    <scope>NUCLEOTIDE SEQUENCE</scope>
    <source>
        <strain evidence="1">CIP111600</strain>
    </source>
</reference>
<evidence type="ECO:0000313" key="2">
    <source>
        <dbReference type="Proteomes" id="UP000693672"/>
    </source>
</evidence>
<evidence type="ECO:0000313" key="1">
    <source>
        <dbReference type="EMBL" id="CAG7651077.1"/>
    </source>
</evidence>
<organism evidence="1 2">
    <name type="scientific">Paenibacillus solanacearum</name>
    <dbReference type="NCBI Taxonomy" id="2048548"/>
    <lineage>
        <taxon>Bacteria</taxon>
        <taxon>Bacillati</taxon>
        <taxon>Bacillota</taxon>
        <taxon>Bacilli</taxon>
        <taxon>Bacillales</taxon>
        <taxon>Paenibacillaceae</taxon>
        <taxon>Paenibacillus</taxon>
    </lineage>
</organism>
<proteinExistence type="predicted"/>
<comment type="caution">
    <text evidence="1">The sequence shown here is derived from an EMBL/GenBank/DDBJ whole genome shotgun (WGS) entry which is preliminary data.</text>
</comment>
<dbReference type="EMBL" id="CAJVAS010000057">
    <property type="protein sequence ID" value="CAG7651077.1"/>
    <property type="molecule type" value="Genomic_DNA"/>
</dbReference>
<dbReference type="Proteomes" id="UP000693672">
    <property type="component" value="Unassembled WGS sequence"/>
</dbReference>
<sequence length="140" mass="15364">MNGLNVWAGHWRRKERGWPLTMSWKVQLIAEAEAAVRHAGNGAELGRAVWALAKIVYAQLEETTPEALLFVRGEPVAHKLTAAFVLPDDAAKLLLELAAGEAEENVKGAADAQAIRTLQKLAVRLIQYTRSLRVGMTIAR</sequence>
<dbReference type="AlphaFoldDB" id="A0A916KAC5"/>
<accession>A0A916KAC5</accession>
<keyword evidence="2" id="KW-1185">Reference proteome</keyword>
<gene>
    <name evidence="1" type="ORF">PAESOLCIP111_06241</name>
</gene>